<dbReference type="EMBL" id="NIVC01001634">
    <property type="protein sequence ID" value="PAA65617.1"/>
    <property type="molecule type" value="Genomic_DNA"/>
</dbReference>
<keyword evidence="3" id="KW-1185">Reference proteome</keyword>
<dbReference type="InterPro" id="IPR051634">
    <property type="entry name" value="Extended_Synaptotagmin"/>
</dbReference>
<dbReference type="PANTHER" id="PTHR45761">
    <property type="entry name" value="EXTENDED SYNAPTOTAGMIN-LIKE PROTEIN 2, ISOFORM C"/>
    <property type="match status" value="1"/>
</dbReference>
<feature type="domain" description="C2" evidence="1">
    <location>
        <begin position="17"/>
        <end position="163"/>
    </location>
</feature>
<reference evidence="2 3" key="1">
    <citation type="submission" date="2017-06" db="EMBL/GenBank/DDBJ databases">
        <title>A platform for efficient transgenesis in Macrostomum lignano, a flatworm model organism for stem cell research.</title>
        <authorList>
            <person name="Berezikov E."/>
        </authorList>
    </citation>
    <scope>NUCLEOTIDE SEQUENCE [LARGE SCALE GENOMIC DNA]</scope>
    <source>
        <strain evidence="2">DV1</strain>
        <tissue evidence="2">Whole organism</tissue>
    </source>
</reference>
<dbReference type="Gene3D" id="2.60.40.150">
    <property type="entry name" value="C2 domain"/>
    <property type="match status" value="1"/>
</dbReference>
<evidence type="ECO:0000313" key="2">
    <source>
        <dbReference type="EMBL" id="PAA65617.1"/>
    </source>
</evidence>
<accession>A0A267EXG5</accession>
<feature type="non-terminal residue" evidence="2">
    <location>
        <position position="1"/>
    </location>
</feature>
<proteinExistence type="predicted"/>
<dbReference type="Pfam" id="PF00168">
    <property type="entry name" value="C2"/>
    <property type="match status" value="1"/>
</dbReference>
<dbReference type="PROSITE" id="PS50004">
    <property type="entry name" value="C2"/>
    <property type="match status" value="1"/>
</dbReference>
<comment type="caution">
    <text evidence="2">The sequence shown here is derived from an EMBL/GenBank/DDBJ whole genome shotgun (WGS) entry which is preliminary data.</text>
</comment>
<evidence type="ECO:0000259" key="1">
    <source>
        <dbReference type="PROSITE" id="PS50004"/>
    </source>
</evidence>
<dbReference type="STRING" id="282301.A0A267EXG5"/>
<dbReference type="OrthoDB" id="1029639at2759"/>
<dbReference type="GO" id="GO:0005789">
    <property type="term" value="C:endoplasmic reticulum membrane"/>
    <property type="evidence" value="ECO:0007669"/>
    <property type="project" value="TreeGrafter"/>
</dbReference>
<organism evidence="2 3">
    <name type="scientific">Macrostomum lignano</name>
    <dbReference type="NCBI Taxonomy" id="282301"/>
    <lineage>
        <taxon>Eukaryota</taxon>
        <taxon>Metazoa</taxon>
        <taxon>Spiralia</taxon>
        <taxon>Lophotrochozoa</taxon>
        <taxon>Platyhelminthes</taxon>
        <taxon>Rhabditophora</taxon>
        <taxon>Macrostomorpha</taxon>
        <taxon>Macrostomida</taxon>
        <taxon>Macrostomidae</taxon>
        <taxon>Macrostomum</taxon>
    </lineage>
</organism>
<gene>
    <name evidence="2" type="ORF">BOX15_Mlig025581g1</name>
</gene>
<dbReference type="InterPro" id="IPR035892">
    <property type="entry name" value="C2_domain_sf"/>
</dbReference>
<evidence type="ECO:0000313" key="3">
    <source>
        <dbReference type="Proteomes" id="UP000215902"/>
    </source>
</evidence>
<dbReference type="SMART" id="SM00239">
    <property type="entry name" value="C2"/>
    <property type="match status" value="1"/>
</dbReference>
<protein>
    <recommendedName>
        <fullName evidence="1">C2 domain-containing protein</fullName>
    </recommendedName>
</protein>
<dbReference type="InterPro" id="IPR000008">
    <property type="entry name" value="C2_dom"/>
</dbReference>
<dbReference type="PANTHER" id="PTHR45761:SF1">
    <property type="entry name" value="EXTENDED SYNAPTOTAGMIN-LIKE PROTEIN 2, ISOFORM C"/>
    <property type="match status" value="1"/>
</dbReference>
<sequence>EQQEQQRQQSDPSYAERLGRIELTLRYSPARQSLVLACHRVQLLPQPAGPTVDANLCNPYVKFSIETAASSAYANQQSKKQSKRTGTARSTLTPVFDESFDFQVNEIELSYRYLRVRVLHRKPKSKSILPGPAARLSRGVLLGSARISLADFEHNSTAWYELG</sequence>
<dbReference type="GO" id="GO:0005509">
    <property type="term" value="F:calcium ion binding"/>
    <property type="evidence" value="ECO:0007669"/>
    <property type="project" value="TreeGrafter"/>
</dbReference>
<dbReference type="SUPFAM" id="SSF49562">
    <property type="entry name" value="C2 domain (Calcium/lipid-binding domain, CaLB)"/>
    <property type="match status" value="1"/>
</dbReference>
<name>A0A267EXG5_9PLAT</name>
<dbReference type="GO" id="GO:0008429">
    <property type="term" value="F:phosphatidylethanolamine binding"/>
    <property type="evidence" value="ECO:0007669"/>
    <property type="project" value="TreeGrafter"/>
</dbReference>
<dbReference type="GO" id="GO:0031210">
    <property type="term" value="F:phosphatidylcholine binding"/>
    <property type="evidence" value="ECO:0007669"/>
    <property type="project" value="TreeGrafter"/>
</dbReference>
<dbReference type="GO" id="GO:0005544">
    <property type="term" value="F:calcium-dependent phospholipid binding"/>
    <property type="evidence" value="ECO:0007669"/>
    <property type="project" value="TreeGrafter"/>
</dbReference>
<dbReference type="GO" id="GO:0035091">
    <property type="term" value="F:phosphatidylinositol binding"/>
    <property type="evidence" value="ECO:0007669"/>
    <property type="project" value="TreeGrafter"/>
</dbReference>
<dbReference type="AlphaFoldDB" id="A0A267EXG5"/>
<dbReference type="Proteomes" id="UP000215902">
    <property type="component" value="Unassembled WGS sequence"/>
</dbReference>